<dbReference type="CDD" id="cd01425">
    <property type="entry name" value="RPS2"/>
    <property type="match status" value="1"/>
</dbReference>
<evidence type="ECO:0000256" key="7">
    <source>
        <dbReference type="ARBA" id="ARBA00023274"/>
    </source>
</evidence>
<dbReference type="InterPro" id="IPR032281">
    <property type="entry name" value="Ribosomal_uS2_C"/>
</dbReference>
<feature type="domain" description="Hcy-binding" evidence="12">
    <location>
        <begin position="12"/>
        <end position="398"/>
    </location>
</feature>
<dbReference type="PROSITE" id="PS00962">
    <property type="entry name" value="RIBOSOMAL_S2_1"/>
    <property type="match status" value="1"/>
</dbReference>
<evidence type="ECO:0000256" key="8">
    <source>
        <dbReference type="HAMAP-Rule" id="MF_03015"/>
    </source>
</evidence>
<dbReference type="PROSITE" id="PS00963">
    <property type="entry name" value="RIBOSOMAL_S2_2"/>
    <property type="match status" value="1"/>
</dbReference>
<dbReference type="GO" id="GO:0008168">
    <property type="term" value="F:methyltransferase activity"/>
    <property type="evidence" value="ECO:0007669"/>
    <property type="project" value="UniProtKB-KW"/>
</dbReference>
<evidence type="ECO:0000256" key="2">
    <source>
        <dbReference type="ARBA" id="ARBA00006242"/>
    </source>
</evidence>
<dbReference type="GO" id="GO:0003735">
    <property type="term" value="F:structural constituent of ribosome"/>
    <property type="evidence" value="ECO:0007669"/>
    <property type="project" value="UniProtKB-UniRule"/>
</dbReference>
<keyword evidence="4" id="KW-0489">Methyltransferase</keyword>
<name>A0A8H3EBP1_9AGAM</name>
<dbReference type="EMBL" id="CAJNJQ010003880">
    <property type="protein sequence ID" value="CAE7206125.1"/>
    <property type="molecule type" value="Genomic_DNA"/>
</dbReference>
<comment type="caution">
    <text evidence="9">Lacks conserved residue(s) required for the propagation of feature annotation.</text>
</comment>
<dbReference type="Gene3D" id="3.40.50.10490">
    <property type="entry name" value="Glucose-6-phosphate isomerase like protein, domain 1"/>
    <property type="match status" value="1"/>
</dbReference>
<dbReference type="SUPFAM" id="SSF82282">
    <property type="entry name" value="Homocysteine S-methyltransferase"/>
    <property type="match status" value="1"/>
</dbReference>
<keyword evidence="7 8" id="KW-0687">Ribonucleoprotein</keyword>
<evidence type="ECO:0000256" key="10">
    <source>
        <dbReference type="RuleBase" id="RU003631"/>
    </source>
</evidence>
<comment type="function">
    <text evidence="8">Required for the assembly and/or stability of the 40S ribosomal subunit. Required for the processing of the 20S rRNA-precursor to mature 18S rRNA in a late step of the maturation of 40S ribosomal subunits.</text>
</comment>
<feature type="compositionally biased region" description="Polar residues" evidence="11">
    <location>
        <begin position="651"/>
        <end position="663"/>
    </location>
</feature>
<dbReference type="InterPro" id="IPR036589">
    <property type="entry name" value="HCY_dom_sf"/>
</dbReference>
<dbReference type="HAMAP" id="MF_03015">
    <property type="entry name" value="Ribosomal_S2_euk"/>
    <property type="match status" value="1"/>
</dbReference>
<evidence type="ECO:0000313" key="13">
    <source>
        <dbReference type="EMBL" id="CAE7206125.1"/>
    </source>
</evidence>
<dbReference type="NCBIfam" id="TIGR01012">
    <property type="entry name" value="uS2_euk_arch"/>
    <property type="match status" value="1"/>
</dbReference>
<dbReference type="PRINTS" id="PR00395">
    <property type="entry name" value="RIBOSOMALS2"/>
</dbReference>
<keyword evidence="5" id="KW-0808">Transferase</keyword>
<gene>
    <name evidence="8" type="primary">RPS0</name>
    <name evidence="13" type="ORF">RDB_LOCUS143700</name>
</gene>
<dbReference type="SUPFAM" id="SSF52313">
    <property type="entry name" value="Ribosomal protein S2"/>
    <property type="match status" value="1"/>
</dbReference>
<dbReference type="GO" id="GO:0032259">
    <property type="term" value="P:methylation"/>
    <property type="evidence" value="ECO:0007669"/>
    <property type="project" value="UniProtKB-KW"/>
</dbReference>
<keyword evidence="3 8" id="KW-0963">Cytoplasm</keyword>
<evidence type="ECO:0000256" key="1">
    <source>
        <dbReference type="ARBA" id="ARBA00004496"/>
    </source>
</evidence>
<dbReference type="InterPro" id="IPR018130">
    <property type="entry name" value="Ribosomal_uS2_CS"/>
</dbReference>
<dbReference type="Pfam" id="PF16122">
    <property type="entry name" value="40S_SA_C"/>
    <property type="match status" value="1"/>
</dbReference>
<feature type="region of interest" description="Disordered" evidence="11">
    <location>
        <begin position="586"/>
        <end position="606"/>
    </location>
</feature>
<dbReference type="InterPro" id="IPR001865">
    <property type="entry name" value="Ribosomal_uS2"/>
</dbReference>
<dbReference type="InterPro" id="IPR003726">
    <property type="entry name" value="HCY_dom"/>
</dbReference>
<dbReference type="Gene3D" id="3.20.20.330">
    <property type="entry name" value="Homocysteine-binding-like domain"/>
    <property type="match status" value="1"/>
</dbReference>
<evidence type="ECO:0000313" key="14">
    <source>
        <dbReference type="Proteomes" id="UP000663827"/>
    </source>
</evidence>
<comment type="caution">
    <text evidence="13">The sequence shown here is derived from an EMBL/GenBank/DDBJ whole genome shotgun (WGS) entry which is preliminary data.</text>
</comment>
<sequence>MAFTIEKEEHAIRLTSRFAREEIALIDAGLGTTLEDVLHKNISHPLWSAHLIDTDPDAIVEAHLAFLKAGSSIILTATYQCAPETFTRAGYSRDQAVAITHKAIALAVRAREEYMSTAPSGIPTPRIALSLGPFGAMLSPAAEFSGIYPPPYGPPQPVTFFTGEQAPEDERKAEEALFEFHFNRLCMLTSSKETWDVIDIVAFETVPLLREARAIRRAMSALASANPSIRIPPWWISFNFPDGVLPEQTSEGVNYTARDALNTCFEHHKTAPALVPDAFGINCTQVKHLHECLSLASGALQNLGHELYPQEHRLSIVDPQRTLSRSRITLVLYPNGGRVYDPTTMTWFPVVPTSSKTEGLSESDAWAVDLAEVNAMASKYPAALNPTEEDIQLLLSAQTHLGTKNCDKQMEPYVWKRRADGIHIINIGKTWEKLVLAARIIAAVENPSDVVAISARPYGQRAVLKFAANTGAQAIAGRFTPGNFTNYITRSFKEPRLIIVTDPRVDHQAIREASYVNIPVIALCDTDAPLKFVDVAIPANNKSRHSIGLLWWLLAREVLRLRGTVPRTADGWNVMVDMFFYRDPEEDKEREAQENLPKTTGDDTAAQPAVEWDASGAATNAGVAAVTGDTGLEWSADPGATDWAAEPAGTTWGNEPTADTTWN</sequence>
<dbReference type="PROSITE" id="PS50970">
    <property type="entry name" value="HCY"/>
    <property type="match status" value="1"/>
</dbReference>
<protein>
    <recommendedName>
        <fullName evidence="8">Small ribosomal subunit protein uS2</fullName>
    </recommendedName>
</protein>
<evidence type="ECO:0000256" key="3">
    <source>
        <dbReference type="ARBA" id="ARBA00022490"/>
    </source>
</evidence>
<reference evidence="13" key="1">
    <citation type="submission" date="2021-01" db="EMBL/GenBank/DDBJ databases">
        <authorList>
            <person name="Kaushik A."/>
        </authorList>
    </citation>
    <scope>NUCLEOTIDE SEQUENCE</scope>
    <source>
        <strain evidence="13">AG5</strain>
    </source>
</reference>
<keyword evidence="6 8" id="KW-0689">Ribosomal protein</keyword>
<evidence type="ECO:0000256" key="11">
    <source>
        <dbReference type="SAM" id="MobiDB-lite"/>
    </source>
</evidence>
<dbReference type="GO" id="GO:0022627">
    <property type="term" value="C:cytosolic small ribosomal subunit"/>
    <property type="evidence" value="ECO:0007669"/>
    <property type="project" value="UniProtKB-UniRule"/>
</dbReference>
<dbReference type="Pfam" id="PF02574">
    <property type="entry name" value="S-methyl_trans"/>
    <property type="match status" value="1"/>
</dbReference>
<dbReference type="Pfam" id="PF00318">
    <property type="entry name" value="Ribosomal_S2"/>
    <property type="match status" value="2"/>
</dbReference>
<comment type="similarity">
    <text evidence="2 8 10">Belongs to the universal ribosomal protein uS2 family.</text>
</comment>
<dbReference type="InterPro" id="IPR023591">
    <property type="entry name" value="Ribosomal_uS2_flav_dom_sf"/>
</dbReference>
<dbReference type="Proteomes" id="UP000663827">
    <property type="component" value="Unassembled WGS sequence"/>
</dbReference>
<evidence type="ECO:0000259" key="12">
    <source>
        <dbReference type="PROSITE" id="PS50970"/>
    </source>
</evidence>
<comment type="subcellular location">
    <subcellularLocation>
        <location evidence="1 8">Cytoplasm</location>
    </subcellularLocation>
</comment>
<dbReference type="GO" id="GO:0006412">
    <property type="term" value="P:translation"/>
    <property type="evidence" value="ECO:0007669"/>
    <property type="project" value="UniProtKB-UniRule"/>
</dbReference>
<dbReference type="FunFam" id="3.40.50.10490:FF:000010">
    <property type="entry name" value="40S ribosomal protein S0"/>
    <property type="match status" value="1"/>
</dbReference>
<evidence type="ECO:0000256" key="9">
    <source>
        <dbReference type="PROSITE-ProRule" id="PRU00333"/>
    </source>
</evidence>
<evidence type="ECO:0000256" key="5">
    <source>
        <dbReference type="ARBA" id="ARBA00022679"/>
    </source>
</evidence>
<dbReference type="AlphaFoldDB" id="A0A8H3EBP1"/>
<comment type="subunit">
    <text evidence="8">Component of the small ribosomal subunit. Mature ribosomes consist of a small (40S) and a large (60S) subunit. The 40S subunit contains about 33 different proteins and 1 molecule of RNA (18S). The 60S subunit contains about 49 different proteins and 3 molecules of RNA (25S, 5.8S and 5S). Interacts with RPS21.</text>
</comment>
<evidence type="ECO:0000256" key="6">
    <source>
        <dbReference type="ARBA" id="ARBA00022980"/>
    </source>
</evidence>
<evidence type="ECO:0000256" key="4">
    <source>
        <dbReference type="ARBA" id="ARBA00022603"/>
    </source>
</evidence>
<dbReference type="PANTHER" id="PTHR11489">
    <property type="entry name" value="40S RIBOSOMAL PROTEIN SA"/>
    <property type="match status" value="1"/>
</dbReference>
<organism evidence="13 14">
    <name type="scientific">Rhizoctonia solani</name>
    <dbReference type="NCBI Taxonomy" id="456999"/>
    <lineage>
        <taxon>Eukaryota</taxon>
        <taxon>Fungi</taxon>
        <taxon>Dikarya</taxon>
        <taxon>Basidiomycota</taxon>
        <taxon>Agaricomycotina</taxon>
        <taxon>Agaricomycetes</taxon>
        <taxon>Cantharellales</taxon>
        <taxon>Ceratobasidiaceae</taxon>
        <taxon>Rhizoctonia</taxon>
    </lineage>
</organism>
<dbReference type="GO" id="GO:0000028">
    <property type="term" value="P:ribosomal small subunit assembly"/>
    <property type="evidence" value="ECO:0007669"/>
    <property type="project" value="UniProtKB-UniRule"/>
</dbReference>
<dbReference type="InterPro" id="IPR027498">
    <property type="entry name" value="Ribosomal_uS2_euk"/>
</dbReference>
<accession>A0A8H3EBP1</accession>
<feature type="region of interest" description="Disordered" evidence="11">
    <location>
        <begin position="630"/>
        <end position="663"/>
    </location>
</feature>
<proteinExistence type="inferred from homology"/>
<dbReference type="InterPro" id="IPR005707">
    <property type="entry name" value="Ribosomal_uS2_euk/arc"/>
</dbReference>